<feature type="region of interest" description="Disordered" evidence="1">
    <location>
        <begin position="147"/>
        <end position="177"/>
    </location>
</feature>
<dbReference type="AlphaFoldDB" id="A0AAQ3LXT5"/>
<dbReference type="EMBL" id="CP138580">
    <property type="protein sequence ID" value="WPG97647.1"/>
    <property type="molecule type" value="Genomic_DNA"/>
</dbReference>
<feature type="compositionally biased region" description="Acidic residues" evidence="1">
    <location>
        <begin position="166"/>
        <end position="177"/>
    </location>
</feature>
<evidence type="ECO:0008006" key="4">
    <source>
        <dbReference type="Google" id="ProtNLM"/>
    </source>
</evidence>
<name>A0AAQ3LXT5_9PEZI</name>
<dbReference type="Proteomes" id="UP001303373">
    <property type="component" value="Chromosome 1"/>
</dbReference>
<dbReference type="InterPro" id="IPR003428">
    <property type="entry name" value="MAM33"/>
</dbReference>
<dbReference type="PANTHER" id="PTHR10826:SF1">
    <property type="entry name" value="COMPLEMENT COMPONENT 1 Q SUBCOMPONENT-BINDING PROTEIN, MITOCHONDRIAL"/>
    <property type="match status" value="1"/>
</dbReference>
<dbReference type="GO" id="GO:0005759">
    <property type="term" value="C:mitochondrial matrix"/>
    <property type="evidence" value="ECO:0007669"/>
    <property type="project" value="InterPro"/>
</dbReference>
<evidence type="ECO:0000256" key="1">
    <source>
        <dbReference type="SAM" id="MobiDB-lite"/>
    </source>
</evidence>
<dbReference type="SUPFAM" id="SSF54529">
    <property type="entry name" value="Mitochondrial glycoprotein MAM33-like"/>
    <property type="match status" value="1"/>
</dbReference>
<dbReference type="GO" id="GO:0042256">
    <property type="term" value="P:cytosolic ribosome assembly"/>
    <property type="evidence" value="ECO:0007669"/>
    <property type="project" value="TreeGrafter"/>
</dbReference>
<protein>
    <recommendedName>
        <fullName evidence="4">Mitochondrial glyco protein</fullName>
    </recommendedName>
</protein>
<reference evidence="2 3" key="1">
    <citation type="submission" date="2023-11" db="EMBL/GenBank/DDBJ databases">
        <title>An acidophilic fungus is an integral part of prey digestion in a carnivorous sundew plant.</title>
        <authorList>
            <person name="Tsai I.J."/>
        </authorList>
    </citation>
    <scope>NUCLEOTIDE SEQUENCE [LARGE SCALE GENOMIC DNA]</scope>
    <source>
        <strain evidence="2">169a</strain>
    </source>
</reference>
<dbReference type="PANTHER" id="PTHR10826">
    <property type="entry name" value="COMPLEMENT COMPONENT 1"/>
    <property type="match status" value="1"/>
</dbReference>
<proteinExistence type="predicted"/>
<dbReference type="Gene3D" id="3.10.280.10">
    <property type="entry name" value="Mitochondrial glycoprotein"/>
    <property type="match status" value="1"/>
</dbReference>
<accession>A0AAQ3LXT5</accession>
<sequence length="294" mass="32338">MLSLRTFARAVPRSAARITTKTNASSLLRPAVRSAVRQQSATLPRCFSTTFPRFDAAAQELAAKLDSEIAIETAEDVSHRESNSDIDAFLQQNSEWTLHDVEGEQEVLLSRKYDDEVVTVGFSIADFNTPLFDEEADDALMDEGEELDATTTNGRDGDRKASANDEYSEDELLDDEDQPAYPAAVNVLIQRAGKGALRMNLVAESGSLAIQSVTHLPATAAEASPAELLRETSETLYAGPPFQQLDEEVQSLLEAYLDARGINTALAVFVPSYIDVKEQKEYLAWLSRVKNFVQ</sequence>
<evidence type="ECO:0000313" key="2">
    <source>
        <dbReference type="EMBL" id="WPG97647.1"/>
    </source>
</evidence>
<gene>
    <name evidence="2" type="ORF">R9X50_00042700</name>
</gene>
<evidence type="ECO:0000313" key="3">
    <source>
        <dbReference type="Proteomes" id="UP001303373"/>
    </source>
</evidence>
<dbReference type="Pfam" id="PF02330">
    <property type="entry name" value="MAM33"/>
    <property type="match status" value="1"/>
</dbReference>
<keyword evidence="3" id="KW-1185">Reference proteome</keyword>
<organism evidence="2 3">
    <name type="scientific">Acrodontium crateriforme</name>
    <dbReference type="NCBI Taxonomy" id="150365"/>
    <lineage>
        <taxon>Eukaryota</taxon>
        <taxon>Fungi</taxon>
        <taxon>Dikarya</taxon>
        <taxon>Ascomycota</taxon>
        <taxon>Pezizomycotina</taxon>
        <taxon>Dothideomycetes</taxon>
        <taxon>Dothideomycetidae</taxon>
        <taxon>Mycosphaerellales</taxon>
        <taxon>Teratosphaeriaceae</taxon>
        <taxon>Acrodontium</taxon>
    </lineage>
</organism>
<dbReference type="InterPro" id="IPR036561">
    <property type="entry name" value="MAM33_sf"/>
</dbReference>